<protein>
    <submittedName>
        <fullName evidence="1">Uncharacterized protein</fullName>
    </submittedName>
</protein>
<keyword evidence="2" id="KW-1185">Reference proteome</keyword>
<dbReference type="AlphaFoldDB" id="A0A927M6R6"/>
<sequence length="93" mass="10300">MLYHAFHPPDQPSLTHEQRTERLRAELAATQQALCVLQGALTDAKTRLGMISRIARDVERTRRAPGASWAAVRAALYSRPEGLKDVGPDLPIL</sequence>
<dbReference type="RefSeq" id="WP_192768583.1">
    <property type="nucleotide sequence ID" value="NZ_JADBEB010000001.1"/>
</dbReference>
<dbReference type="Proteomes" id="UP000649753">
    <property type="component" value="Unassembled WGS sequence"/>
</dbReference>
<accession>A0A927M6R6</accession>
<evidence type="ECO:0000313" key="1">
    <source>
        <dbReference type="EMBL" id="MBE1489037.1"/>
    </source>
</evidence>
<reference evidence="1" key="1">
    <citation type="submission" date="2020-10" db="EMBL/GenBank/DDBJ databases">
        <title>Sequencing the genomes of 1000 actinobacteria strains.</title>
        <authorList>
            <person name="Klenk H.-P."/>
        </authorList>
    </citation>
    <scope>NUCLEOTIDE SEQUENCE</scope>
    <source>
        <strain evidence="1">DSM 46832</strain>
    </source>
</reference>
<organism evidence="1 2">
    <name type="scientific">Plantactinospora soyae</name>
    <dbReference type="NCBI Taxonomy" id="1544732"/>
    <lineage>
        <taxon>Bacteria</taxon>
        <taxon>Bacillati</taxon>
        <taxon>Actinomycetota</taxon>
        <taxon>Actinomycetes</taxon>
        <taxon>Micromonosporales</taxon>
        <taxon>Micromonosporaceae</taxon>
        <taxon>Plantactinospora</taxon>
    </lineage>
</organism>
<comment type="caution">
    <text evidence="1">The sequence shown here is derived from an EMBL/GenBank/DDBJ whole genome shotgun (WGS) entry which is preliminary data.</text>
</comment>
<dbReference type="EMBL" id="JADBEB010000001">
    <property type="protein sequence ID" value="MBE1489037.1"/>
    <property type="molecule type" value="Genomic_DNA"/>
</dbReference>
<evidence type="ECO:0000313" key="2">
    <source>
        <dbReference type="Proteomes" id="UP000649753"/>
    </source>
</evidence>
<proteinExistence type="predicted"/>
<name>A0A927M6R6_9ACTN</name>
<gene>
    <name evidence="1" type="ORF">H4W31_004675</name>
</gene>